<dbReference type="Proteomes" id="UP000215127">
    <property type="component" value="Chromosome 6"/>
</dbReference>
<proteinExistence type="predicted"/>
<organism evidence="1 2">
    <name type="scientific">Zymoseptoria tritici (strain ST99CH_3D7)</name>
    <dbReference type="NCBI Taxonomy" id="1276538"/>
    <lineage>
        <taxon>Eukaryota</taxon>
        <taxon>Fungi</taxon>
        <taxon>Dikarya</taxon>
        <taxon>Ascomycota</taxon>
        <taxon>Pezizomycotina</taxon>
        <taxon>Dothideomycetes</taxon>
        <taxon>Dothideomycetidae</taxon>
        <taxon>Mycosphaerellales</taxon>
        <taxon>Mycosphaerellaceae</taxon>
        <taxon>Zymoseptoria</taxon>
    </lineage>
</organism>
<dbReference type="EMBL" id="LT853697">
    <property type="protein sequence ID" value="SMQ51952.1"/>
    <property type="molecule type" value="Genomic_DNA"/>
</dbReference>
<evidence type="ECO:0000313" key="1">
    <source>
        <dbReference type="EMBL" id="SMQ51952.1"/>
    </source>
</evidence>
<name>A0A1X7RWY5_ZYMT9</name>
<keyword evidence="2" id="KW-1185">Reference proteome</keyword>
<sequence>MLETGLATLWPQFSPRDEGNLEWAEKVRRIRKELSNSENSPYDIDRSDAEQADTALRIAALFGPDWRLPMTIHFLALLKGALHATNIKAILTRNGFQDEDLIERLQMNVIPYNGMPELRRLETIVRFIHAHEQDEWSV</sequence>
<accession>A0A1X7RWY5</accession>
<reference evidence="1 2" key="1">
    <citation type="submission" date="2016-06" db="EMBL/GenBank/DDBJ databases">
        <authorList>
            <person name="Kjaerup R.B."/>
            <person name="Dalgaard T.S."/>
            <person name="Juul-Madsen H.R."/>
        </authorList>
    </citation>
    <scope>NUCLEOTIDE SEQUENCE [LARGE SCALE GENOMIC DNA]</scope>
</reference>
<dbReference type="AlphaFoldDB" id="A0A1X7RWY5"/>
<gene>
    <name evidence="1" type="ORF">ZT3D7_G7105</name>
</gene>
<evidence type="ECO:0000313" key="2">
    <source>
        <dbReference type="Proteomes" id="UP000215127"/>
    </source>
</evidence>
<protein>
    <submittedName>
        <fullName evidence="1">Uncharacterized protein</fullName>
    </submittedName>
</protein>